<proteinExistence type="predicted"/>
<sequence>MCQVSPHRYHKTRFPCRFREEADRRDTRMLSIWYGNTLGVDNSAVIGDVSFLVWGYHHDLSIEKDAAAWR</sequence>
<reference evidence="1" key="1">
    <citation type="submission" date="2023-01" db="EMBL/GenBank/DDBJ databases">
        <authorList>
            <person name="Van Ghelder C."/>
            <person name="Rancurel C."/>
        </authorList>
    </citation>
    <scope>NUCLEOTIDE SEQUENCE</scope>
    <source>
        <strain evidence="1">CNCM I-4278</strain>
    </source>
</reference>
<evidence type="ECO:0000313" key="1">
    <source>
        <dbReference type="EMBL" id="CAI6331816.1"/>
    </source>
</evidence>
<evidence type="ECO:0000313" key="2">
    <source>
        <dbReference type="Proteomes" id="UP001152607"/>
    </source>
</evidence>
<organism evidence="1 2">
    <name type="scientific">Periconia digitata</name>
    <dbReference type="NCBI Taxonomy" id="1303443"/>
    <lineage>
        <taxon>Eukaryota</taxon>
        <taxon>Fungi</taxon>
        <taxon>Dikarya</taxon>
        <taxon>Ascomycota</taxon>
        <taxon>Pezizomycotina</taxon>
        <taxon>Dothideomycetes</taxon>
        <taxon>Pleosporomycetidae</taxon>
        <taxon>Pleosporales</taxon>
        <taxon>Massarineae</taxon>
        <taxon>Periconiaceae</taxon>
        <taxon>Periconia</taxon>
    </lineage>
</organism>
<dbReference type="AlphaFoldDB" id="A0A9W4UB91"/>
<gene>
    <name evidence="1" type="ORF">PDIGIT_LOCUS4845</name>
</gene>
<protein>
    <submittedName>
        <fullName evidence="1">Uncharacterized protein</fullName>
    </submittedName>
</protein>
<comment type="caution">
    <text evidence="1">The sequence shown here is derived from an EMBL/GenBank/DDBJ whole genome shotgun (WGS) entry which is preliminary data.</text>
</comment>
<dbReference type="Proteomes" id="UP001152607">
    <property type="component" value="Unassembled WGS sequence"/>
</dbReference>
<accession>A0A9W4UB91</accession>
<dbReference type="EMBL" id="CAOQHR010000003">
    <property type="protein sequence ID" value="CAI6331816.1"/>
    <property type="molecule type" value="Genomic_DNA"/>
</dbReference>
<keyword evidence="2" id="KW-1185">Reference proteome</keyword>
<name>A0A9W4UB91_9PLEO</name>